<evidence type="ECO:0000256" key="5">
    <source>
        <dbReference type="ARBA" id="ARBA00023186"/>
    </source>
</evidence>
<dbReference type="PANTHER" id="PTHR11638">
    <property type="entry name" value="ATP-DEPENDENT CLP PROTEASE"/>
    <property type="match status" value="1"/>
</dbReference>
<dbReference type="InterPro" id="IPR001270">
    <property type="entry name" value="ClpA/B"/>
</dbReference>
<keyword evidence="12" id="KW-1185">Reference proteome</keyword>
<reference evidence="12" key="1">
    <citation type="journal article" date="2019" name="Int. J. Syst. Evol. Microbiol.">
        <title>The Global Catalogue of Microorganisms (GCM) 10K type strain sequencing project: providing services to taxonomists for standard genome sequencing and annotation.</title>
        <authorList>
            <consortium name="The Broad Institute Genomics Platform"/>
            <consortium name="The Broad Institute Genome Sequencing Center for Infectious Disease"/>
            <person name="Wu L."/>
            <person name="Ma J."/>
        </authorList>
    </citation>
    <scope>NUCLEOTIDE SEQUENCE [LARGE SCALE GENOMIC DNA]</scope>
    <source>
        <strain evidence="12">CGMCC 1.19029</strain>
    </source>
</reference>
<dbReference type="NCBIfam" id="TIGR03345">
    <property type="entry name" value="VI_ClpV1"/>
    <property type="match status" value="1"/>
</dbReference>
<evidence type="ECO:0000256" key="9">
    <source>
        <dbReference type="SAM" id="Coils"/>
    </source>
</evidence>
<proteinExistence type="inferred from homology"/>
<feature type="domain" description="Clp R" evidence="10">
    <location>
        <begin position="18"/>
        <end position="174"/>
    </location>
</feature>
<evidence type="ECO:0000256" key="8">
    <source>
        <dbReference type="RuleBase" id="RU004432"/>
    </source>
</evidence>
<evidence type="ECO:0000313" key="12">
    <source>
        <dbReference type="Proteomes" id="UP001595756"/>
    </source>
</evidence>
<dbReference type="Pfam" id="PF07724">
    <property type="entry name" value="AAA_2"/>
    <property type="match status" value="1"/>
</dbReference>
<dbReference type="Pfam" id="PF10431">
    <property type="entry name" value="ClpB_D2-small"/>
    <property type="match status" value="1"/>
</dbReference>
<comment type="function">
    <text evidence="6">Part of a stress-induced multi-chaperone system, it is involved in the recovery of the cell from heat-induced damage, in cooperation with DnaK, DnaJ and GrpE. Acts before DnaK, in the processing of protein aggregates. Protein binding stimulates the ATPase activity; ATP hydrolysis unfolds the denatured protein aggregates, which probably helps expose new hydrophobic binding sites on the surface of ClpB-bound aggregates, contributing to the solubilization and refolding of denatured protein aggregates by DnaK.</text>
</comment>
<evidence type="ECO:0000256" key="7">
    <source>
        <dbReference type="PROSITE-ProRule" id="PRU01251"/>
    </source>
</evidence>
<dbReference type="Gene3D" id="3.40.50.300">
    <property type="entry name" value="P-loop containing nucleotide triphosphate hydrolases"/>
    <property type="match status" value="3"/>
</dbReference>
<dbReference type="InterPro" id="IPR003959">
    <property type="entry name" value="ATPase_AAA_core"/>
</dbReference>
<evidence type="ECO:0000259" key="10">
    <source>
        <dbReference type="PROSITE" id="PS51903"/>
    </source>
</evidence>
<dbReference type="InterPro" id="IPR004176">
    <property type="entry name" value="Clp_R_N"/>
</dbReference>
<dbReference type="EMBL" id="JBHSDY010000011">
    <property type="protein sequence ID" value="MFC4299683.1"/>
    <property type="molecule type" value="Genomic_DNA"/>
</dbReference>
<keyword evidence="2 7" id="KW-0677">Repeat</keyword>
<dbReference type="InterPro" id="IPR003593">
    <property type="entry name" value="AAA+_ATPase"/>
</dbReference>
<accession>A0ABV8S243</accession>
<dbReference type="PANTHER" id="PTHR11638:SF181">
    <property type="entry name" value="ATPASE SUBUNIT OF ATP-DEPENDENT PROTEASE"/>
    <property type="match status" value="1"/>
</dbReference>
<evidence type="ECO:0000313" key="11">
    <source>
        <dbReference type="EMBL" id="MFC4299683.1"/>
    </source>
</evidence>
<dbReference type="Pfam" id="PF17871">
    <property type="entry name" value="AAA_lid_9"/>
    <property type="match status" value="1"/>
</dbReference>
<dbReference type="Gene3D" id="1.10.8.60">
    <property type="match status" value="1"/>
</dbReference>
<dbReference type="PROSITE" id="PS00871">
    <property type="entry name" value="CLPAB_2"/>
    <property type="match status" value="1"/>
</dbReference>
<dbReference type="InterPro" id="IPR018368">
    <property type="entry name" value="ClpA/B_CS1"/>
</dbReference>
<gene>
    <name evidence="11" type="primary">tssH</name>
    <name evidence="11" type="synonym">clpV</name>
    <name evidence="11" type="ORF">ACFO0J_16695</name>
</gene>
<dbReference type="SMART" id="SM01086">
    <property type="entry name" value="ClpB_D2-small"/>
    <property type="match status" value="1"/>
</dbReference>
<dbReference type="SUPFAM" id="SSF52540">
    <property type="entry name" value="P-loop containing nucleoside triphosphate hydrolases"/>
    <property type="match status" value="2"/>
</dbReference>
<dbReference type="Proteomes" id="UP001595756">
    <property type="component" value="Unassembled WGS sequence"/>
</dbReference>
<feature type="coiled-coil region" evidence="9">
    <location>
        <begin position="443"/>
        <end position="495"/>
    </location>
</feature>
<comment type="similarity">
    <text evidence="1 8">Belongs to the ClpA/ClpB family.</text>
</comment>
<protein>
    <submittedName>
        <fullName evidence="11">Type VI secretion system ATPase TssH</fullName>
    </submittedName>
</protein>
<name>A0ABV8S243_9BURK</name>
<keyword evidence="9" id="KW-0175">Coiled coil</keyword>
<dbReference type="InterPro" id="IPR017729">
    <property type="entry name" value="ATPase_T6SS_ClpV1"/>
</dbReference>
<evidence type="ECO:0000256" key="4">
    <source>
        <dbReference type="ARBA" id="ARBA00022840"/>
    </source>
</evidence>
<keyword evidence="3 8" id="KW-0547">Nucleotide-binding</keyword>
<evidence type="ECO:0000256" key="3">
    <source>
        <dbReference type="ARBA" id="ARBA00022741"/>
    </source>
</evidence>
<dbReference type="CDD" id="cd19499">
    <property type="entry name" value="RecA-like_ClpB_Hsp104-like"/>
    <property type="match status" value="1"/>
</dbReference>
<organism evidence="11 12">
    <name type="scientific">Castellaniella hirudinis</name>
    <dbReference type="NCBI Taxonomy" id="1144617"/>
    <lineage>
        <taxon>Bacteria</taxon>
        <taxon>Pseudomonadati</taxon>
        <taxon>Pseudomonadota</taxon>
        <taxon>Betaproteobacteria</taxon>
        <taxon>Burkholderiales</taxon>
        <taxon>Alcaligenaceae</taxon>
        <taxon>Castellaniella</taxon>
    </lineage>
</organism>
<evidence type="ECO:0000256" key="2">
    <source>
        <dbReference type="ARBA" id="ARBA00022737"/>
    </source>
</evidence>
<dbReference type="SUPFAM" id="SSF81923">
    <property type="entry name" value="Double Clp-N motif"/>
    <property type="match status" value="1"/>
</dbReference>
<dbReference type="InterPro" id="IPR027417">
    <property type="entry name" value="P-loop_NTPase"/>
</dbReference>
<evidence type="ECO:0000256" key="6">
    <source>
        <dbReference type="ARBA" id="ARBA00025613"/>
    </source>
</evidence>
<evidence type="ECO:0000256" key="1">
    <source>
        <dbReference type="ARBA" id="ARBA00008675"/>
    </source>
</evidence>
<dbReference type="InterPro" id="IPR036628">
    <property type="entry name" value="Clp_N_dom_sf"/>
</dbReference>
<sequence>MLNSFGGSMPIVEFKSLVSRLNPTCRDALENAAGLCLNRTHYEITIEHMLARLLDDPGSDLHLILKQADIDPGRVLRALDQALESFKAGNTGRPQFSPLLPDLFGDAWMIASVDLYEQSIRSGALLAAFVQRASFYAGTTYAGLLQDLDKPRILELLGVVAAASRESGEAVRSGGAPGAQAGADGQRQGTAIQRFCEDFTAKAREGKIDPVFGRDAEIRQMVDILARRRKNNPICVGDPGVGKTAVIEGLALRIAEDDVPELLRNVTLLGLDLGALEAGAGVKGEFENRLRGVINEIKASPTPIILFIDEAHTLIGAGGSAGTSDAANLLKPALARGELRTIAATTWSEYKKYFEKDPALARRFELVKLDEPGVGMAVQILRGLKERYEQVHQVIIREDALHAAAELSDRYITGRQLPDKAIDLLDTACARIKVNLSSKPDFIEDRERTLQMLEREKRGLQRDIENRIAVDTNRLQEIDEHAARTQAELDALQARFQAQFDAARHILRLRAQRAGTQDSGADAAGQDTGTPRDAAALEAELVQAEQAFEALQADEKLIFIDVSPDTIAKVVSDRTGIPLGKMLRDQASTALALEDTLKQRIRGQDTAMATLAEVLKSARSGLRDPDQPMGIFLLVGPSGTGKTETALSVADLMFGGEQSLITINMSEFQEKHTVSRLVGSPPGYVGYGEGGVLTEAVRQRPYSVVLLDEVEKAHLDVVNLFYQVFDKGVLSDGEGREINFRNTVVFLTSNLGLDVITEMCAGDEPAPIEAIQAAIRPILSHHFKPALLARMTIVPYMMLRADALEGIVRLKLHKLVQRMQRNNKITLDISEAAIQAITQRCTEVETGARNIDFILRGSILPLLSNTLLERMSEADTLSRAVLDTDAHGQFTARFE</sequence>
<dbReference type="PROSITE" id="PS00870">
    <property type="entry name" value="CLPAB_1"/>
    <property type="match status" value="1"/>
</dbReference>
<dbReference type="CDD" id="cd00009">
    <property type="entry name" value="AAA"/>
    <property type="match status" value="1"/>
</dbReference>
<comment type="caution">
    <text evidence="11">The sequence shown here is derived from an EMBL/GenBank/DDBJ whole genome shotgun (WGS) entry which is preliminary data.</text>
</comment>
<dbReference type="InterPro" id="IPR019489">
    <property type="entry name" value="Clp_ATPase_C"/>
</dbReference>
<dbReference type="InterPro" id="IPR041546">
    <property type="entry name" value="ClpA/ClpB_AAA_lid"/>
</dbReference>
<dbReference type="Gene3D" id="1.10.1780.10">
    <property type="entry name" value="Clp, N-terminal domain"/>
    <property type="match status" value="1"/>
</dbReference>
<dbReference type="SMART" id="SM00382">
    <property type="entry name" value="AAA"/>
    <property type="match status" value="2"/>
</dbReference>
<keyword evidence="4 8" id="KW-0067">ATP-binding</keyword>
<dbReference type="Pfam" id="PF00004">
    <property type="entry name" value="AAA"/>
    <property type="match status" value="1"/>
</dbReference>
<dbReference type="Pfam" id="PF02861">
    <property type="entry name" value="Clp_N"/>
    <property type="match status" value="1"/>
</dbReference>
<dbReference type="PROSITE" id="PS51903">
    <property type="entry name" value="CLP_R"/>
    <property type="match status" value="1"/>
</dbReference>
<dbReference type="PRINTS" id="PR00300">
    <property type="entry name" value="CLPPROTEASEA"/>
</dbReference>
<keyword evidence="5 8" id="KW-0143">Chaperone</keyword>
<dbReference type="InterPro" id="IPR028299">
    <property type="entry name" value="ClpA/B_CS2"/>
</dbReference>
<dbReference type="InterPro" id="IPR050130">
    <property type="entry name" value="ClpA_ClpB"/>
</dbReference>